<keyword evidence="7" id="KW-1185">Reference proteome</keyword>
<evidence type="ECO:0000313" key="7">
    <source>
        <dbReference type="Proteomes" id="UP000270471"/>
    </source>
</evidence>
<dbReference type="GO" id="GO:0000976">
    <property type="term" value="F:transcription cis-regulatory region binding"/>
    <property type="evidence" value="ECO:0007669"/>
    <property type="project" value="TreeGrafter"/>
</dbReference>
<reference evidence="6 7" key="1">
    <citation type="submission" date="2017-11" db="EMBL/GenBank/DDBJ databases">
        <title>Draft genome of actinobacteria isolated from guarana (Paullinia cupana (Mart.) Ducke.</title>
        <authorList>
            <person name="Siqueira K.A."/>
            <person name="Liotti R.G."/>
            <person name="Mendes T.A.O."/>
            <person name="Soares M.A."/>
        </authorList>
    </citation>
    <scope>NUCLEOTIDE SEQUENCE [LARGE SCALE GENOMIC DNA]</scope>
    <source>
        <strain evidence="6 7">193</strain>
    </source>
</reference>
<dbReference type="SUPFAM" id="SSF48498">
    <property type="entry name" value="Tetracyclin repressor-like, C-terminal domain"/>
    <property type="match status" value="1"/>
</dbReference>
<feature type="DNA-binding region" description="H-T-H motif" evidence="4">
    <location>
        <begin position="34"/>
        <end position="53"/>
    </location>
</feature>
<evidence type="ECO:0000256" key="2">
    <source>
        <dbReference type="ARBA" id="ARBA00023125"/>
    </source>
</evidence>
<dbReference type="InterPro" id="IPR050109">
    <property type="entry name" value="HTH-type_TetR-like_transc_reg"/>
</dbReference>
<keyword evidence="2 4" id="KW-0238">DNA-binding</keyword>
<gene>
    <name evidence="6" type="ORF">CTZ28_28825</name>
</gene>
<organism evidence="6 7">
    <name type="scientific">Streptomyces shenzhenensis</name>
    <dbReference type="NCBI Taxonomy" id="943815"/>
    <lineage>
        <taxon>Bacteria</taxon>
        <taxon>Bacillati</taxon>
        <taxon>Actinomycetota</taxon>
        <taxon>Actinomycetes</taxon>
        <taxon>Kitasatosporales</taxon>
        <taxon>Streptomycetaceae</taxon>
        <taxon>Streptomyces</taxon>
    </lineage>
</organism>
<dbReference type="RefSeq" id="WP_121892677.1">
    <property type="nucleotide sequence ID" value="NZ_PENI01000022.1"/>
</dbReference>
<sequence>MSVPSLRARVRAETVEEIRTIAKRHLATDGANLSLRAVARDAGLVPSALYRYFPNRDALLTTLITDAYTALAASAKAAEAAVPRDDLPARLLSLGHGVRSWARAHPAEYALIYGSPVPSYTAPQETLVPASEVVMTLIGILFDGAERGLRPAAPPRPLPPAIHAELHRLLDQSPRPKPAGTEPAPEMVIATAFTLWIQLFGLVSFEVFGRLDDLIEERQEYFEHQMLVMADFAGLTAVAPSLSCSRVSVTDGGKGPR</sequence>
<dbReference type="Proteomes" id="UP000270471">
    <property type="component" value="Unassembled WGS sequence"/>
</dbReference>
<dbReference type="EMBL" id="PENI01000022">
    <property type="protein sequence ID" value="RMB82458.1"/>
    <property type="molecule type" value="Genomic_DNA"/>
</dbReference>
<feature type="domain" description="HTH tetR-type" evidence="5">
    <location>
        <begin position="12"/>
        <end position="71"/>
    </location>
</feature>
<accession>A0A3M0I1Y3</accession>
<keyword evidence="3" id="KW-0804">Transcription</keyword>
<dbReference type="InterPro" id="IPR025996">
    <property type="entry name" value="MT1864/Rv1816-like_C"/>
</dbReference>
<evidence type="ECO:0000256" key="4">
    <source>
        <dbReference type="PROSITE-ProRule" id="PRU00335"/>
    </source>
</evidence>
<dbReference type="PANTHER" id="PTHR30055">
    <property type="entry name" value="HTH-TYPE TRANSCRIPTIONAL REGULATOR RUTR"/>
    <property type="match status" value="1"/>
</dbReference>
<dbReference type="InterPro" id="IPR009057">
    <property type="entry name" value="Homeodomain-like_sf"/>
</dbReference>
<evidence type="ECO:0000259" key="5">
    <source>
        <dbReference type="PROSITE" id="PS50977"/>
    </source>
</evidence>
<dbReference type="PROSITE" id="PS50977">
    <property type="entry name" value="HTH_TETR_2"/>
    <property type="match status" value="1"/>
</dbReference>
<evidence type="ECO:0000256" key="3">
    <source>
        <dbReference type="ARBA" id="ARBA00023163"/>
    </source>
</evidence>
<dbReference type="InterPro" id="IPR036271">
    <property type="entry name" value="Tet_transcr_reg_TetR-rel_C_sf"/>
</dbReference>
<dbReference type="AlphaFoldDB" id="A0A3M0I1Y3"/>
<name>A0A3M0I1Y3_9ACTN</name>
<dbReference type="InterPro" id="IPR001647">
    <property type="entry name" value="HTH_TetR"/>
</dbReference>
<dbReference type="SUPFAM" id="SSF46689">
    <property type="entry name" value="Homeodomain-like"/>
    <property type="match status" value="1"/>
</dbReference>
<dbReference type="Pfam" id="PF00440">
    <property type="entry name" value="TetR_N"/>
    <property type="match status" value="1"/>
</dbReference>
<evidence type="ECO:0000256" key="1">
    <source>
        <dbReference type="ARBA" id="ARBA00023015"/>
    </source>
</evidence>
<protein>
    <submittedName>
        <fullName evidence="6">TetR family transcriptional regulator</fullName>
    </submittedName>
</protein>
<keyword evidence="1" id="KW-0805">Transcription regulation</keyword>
<dbReference type="GO" id="GO:0003700">
    <property type="term" value="F:DNA-binding transcription factor activity"/>
    <property type="evidence" value="ECO:0007669"/>
    <property type="project" value="TreeGrafter"/>
</dbReference>
<dbReference type="Gene3D" id="1.10.357.10">
    <property type="entry name" value="Tetracycline Repressor, domain 2"/>
    <property type="match status" value="1"/>
</dbReference>
<evidence type="ECO:0000313" key="6">
    <source>
        <dbReference type="EMBL" id="RMB82458.1"/>
    </source>
</evidence>
<dbReference type="OrthoDB" id="3210322at2"/>
<proteinExistence type="predicted"/>
<comment type="caution">
    <text evidence="6">The sequence shown here is derived from an EMBL/GenBank/DDBJ whole genome shotgun (WGS) entry which is preliminary data.</text>
</comment>
<dbReference type="Pfam" id="PF13305">
    <property type="entry name" value="TetR_C_33"/>
    <property type="match status" value="1"/>
</dbReference>
<dbReference type="PANTHER" id="PTHR30055:SF243">
    <property type="entry name" value="HTH-TYPE TRANSCRIPTIONAL REGULATOR RV1816"/>
    <property type="match status" value="1"/>
</dbReference>